<dbReference type="RefSeq" id="WP_344419812.1">
    <property type="nucleotide sequence ID" value="NZ_BAAAQK010000016.1"/>
</dbReference>
<evidence type="ECO:0000256" key="1">
    <source>
        <dbReference type="SAM" id="MobiDB-lite"/>
    </source>
</evidence>
<proteinExistence type="predicted"/>
<dbReference type="Pfam" id="PF01979">
    <property type="entry name" value="Amidohydro_1"/>
    <property type="match status" value="1"/>
</dbReference>
<dbReference type="InterPro" id="IPR032466">
    <property type="entry name" value="Metal_Hydrolase"/>
</dbReference>
<protein>
    <recommendedName>
        <fullName evidence="2">Amidohydrolase-related domain-containing protein</fullName>
    </recommendedName>
</protein>
<dbReference type="InterPro" id="IPR006680">
    <property type="entry name" value="Amidohydro-rel"/>
</dbReference>
<dbReference type="SUPFAM" id="SSF51338">
    <property type="entry name" value="Composite domain of metallo-dependent hydrolases"/>
    <property type="match status" value="1"/>
</dbReference>
<name>A0ABN2N8U0_9PSEU</name>
<evidence type="ECO:0000259" key="2">
    <source>
        <dbReference type="Pfam" id="PF01979"/>
    </source>
</evidence>
<dbReference type="PANTHER" id="PTHR43135:SF3">
    <property type="entry name" value="ALPHA-D-RIBOSE 1-METHYLPHOSPHONATE 5-TRIPHOSPHATE DIPHOSPHATASE"/>
    <property type="match status" value="1"/>
</dbReference>
<dbReference type="Gene3D" id="3.30.110.90">
    <property type="entry name" value="Amidohydrolase"/>
    <property type="match status" value="1"/>
</dbReference>
<dbReference type="PANTHER" id="PTHR43135">
    <property type="entry name" value="ALPHA-D-RIBOSE 1-METHYLPHOSPHONATE 5-TRIPHOSPHATE DIPHOSPHATASE"/>
    <property type="match status" value="1"/>
</dbReference>
<sequence length="665" mass="71670">MRGSEVHGGSYAVVAGEERLGSGTVRSDADGIGVTYQVSNNGRGAHLEEWIRTDSDELPVSWTIDGKSDLGGSVAERMDTDGSSRSWVSQADEGRDPDGARKLYIAADCSPYAGWLYARAALGAGGSVDALPSGKVRASVSDQVRVGDTEVDVVTVTGASLFPQYLFADAGANLVASIGGGSTYREILVREDVVTQANTLSRVQAQVTADALEGIQQRVRNRYDGLVRIRNVRIFDPHEKRLTGPSSVTVWRGRFTRIEPGDTEPAGPGDTIIDGAGGTLVAGFHDMHVHLSAWSSLYYLAAGVTTVRDMGNDNQMLDELVGRIDAGVVAGPTVLRSGLIEARSPYSVRADVVAESLGEALAGVHWYADRGYHQIKLYNSIPAEWVAPLAAEAHRLGLRVVGHLPAFTTAHAMIEAGYDEITHLNQLMLGWLLEEGEDSRTMVRVTSMARGAGLDLSSEAVRRTIALMRERGIGLDATVGFMERVLRMRSRTGLEADAPFLSHMPVSFQRGRRRTWVPTTDEKELAAYHAAFATMLDLVTVVDGNGLDVWPGTDDEGTGFTYHRELELLVAAGLAPATVLRRATYDCARYLGLERDHGSVEYGKVASCVLLDGDPTVDIGAVRAVRMVMKDGDAYFPADIYRELGVEPFSPPPAVRRPTDEPASA</sequence>
<evidence type="ECO:0000313" key="4">
    <source>
        <dbReference type="Proteomes" id="UP001500449"/>
    </source>
</evidence>
<reference evidence="3 4" key="1">
    <citation type="journal article" date="2019" name="Int. J. Syst. Evol. Microbiol.">
        <title>The Global Catalogue of Microorganisms (GCM) 10K type strain sequencing project: providing services to taxonomists for standard genome sequencing and annotation.</title>
        <authorList>
            <consortium name="The Broad Institute Genomics Platform"/>
            <consortium name="The Broad Institute Genome Sequencing Center for Infectious Disease"/>
            <person name="Wu L."/>
            <person name="Ma J."/>
        </authorList>
    </citation>
    <scope>NUCLEOTIDE SEQUENCE [LARGE SCALE GENOMIC DNA]</scope>
    <source>
        <strain evidence="3 4">JCM 16009</strain>
    </source>
</reference>
<gene>
    <name evidence="3" type="ORF">GCM10009836_42800</name>
</gene>
<dbReference type="SUPFAM" id="SSF51556">
    <property type="entry name" value="Metallo-dependent hydrolases"/>
    <property type="match status" value="1"/>
</dbReference>
<keyword evidence="4" id="KW-1185">Reference proteome</keyword>
<feature type="domain" description="Amidohydrolase-related" evidence="2">
    <location>
        <begin position="300"/>
        <end position="633"/>
    </location>
</feature>
<dbReference type="Gene3D" id="2.30.40.10">
    <property type="entry name" value="Urease, subunit C, domain 1"/>
    <property type="match status" value="1"/>
</dbReference>
<dbReference type="Proteomes" id="UP001500449">
    <property type="component" value="Unassembled WGS sequence"/>
</dbReference>
<dbReference type="Gene3D" id="3.40.50.10910">
    <property type="entry name" value="Amidohydrolase"/>
    <property type="match status" value="1"/>
</dbReference>
<accession>A0ABN2N8U0</accession>
<organism evidence="3 4">
    <name type="scientific">Pseudonocardia ailaonensis</name>
    <dbReference type="NCBI Taxonomy" id="367279"/>
    <lineage>
        <taxon>Bacteria</taxon>
        <taxon>Bacillati</taxon>
        <taxon>Actinomycetota</taxon>
        <taxon>Actinomycetes</taxon>
        <taxon>Pseudonocardiales</taxon>
        <taxon>Pseudonocardiaceae</taxon>
        <taxon>Pseudonocardia</taxon>
    </lineage>
</organism>
<dbReference type="Gene3D" id="1.20.58.520">
    <property type="entry name" value="Amidohydrolase"/>
    <property type="match status" value="1"/>
</dbReference>
<dbReference type="InterPro" id="IPR011059">
    <property type="entry name" value="Metal-dep_hydrolase_composite"/>
</dbReference>
<evidence type="ECO:0000313" key="3">
    <source>
        <dbReference type="EMBL" id="GAA1858064.1"/>
    </source>
</evidence>
<comment type="caution">
    <text evidence="3">The sequence shown here is derived from an EMBL/GenBank/DDBJ whole genome shotgun (WGS) entry which is preliminary data.</text>
</comment>
<dbReference type="EMBL" id="BAAAQK010000016">
    <property type="protein sequence ID" value="GAA1858064.1"/>
    <property type="molecule type" value="Genomic_DNA"/>
</dbReference>
<feature type="region of interest" description="Disordered" evidence="1">
    <location>
        <begin position="69"/>
        <end position="95"/>
    </location>
</feature>
<dbReference type="InterPro" id="IPR051781">
    <property type="entry name" value="Metallo-dep_Hydrolase"/>
</dbReference>